<organism evidence="2 3">
    <name type="scientific">Planosporangium mesophilum</name>
    <dbReference type="NCBI Taxonomy" id="689768"/>
    <lineage>
        <taxon>Bacteria</taxon>
        <taxon>Bacillati</taxon>
        <taxon>Actinomycetota</taxon>
        <taxon>Actinomycetes</taxon>
        <taxon>Micromonosporales</taxon>
        <taxon>Micromonosporaceae</taxon>
        <taxon>Planosporangium</taxon>
    </lineage>
</organism>
<reference evidence="2" key="1">
    <citation type="submission" date="2021-01" db="EMBL/GenBank/DDBJ databases">
        <title>Whole genome shotgun sequence of Planosporangium mesophilum NBRC 109066.</title>
        <authorList>
            <person name="Komaki H."/>
            <person name="Tamura T."/>
        </authorList>
    </citation>
    <scope>NUCLEOTIDE SEQUENCE</scope>
    <source>
        <strain evidence="2">NBRC 109066</strain>
    </source>
</reference>
<dbReference type="AlphaFoldDB" id="A0A8J3TFB4"/>
<accession>A0A8J3TFB4</accession>
<comment type="caution">
    <text evidence="2">The sequence shown here is derived from an EMBL/GenBank/DDBJ whole genome shotgun (WGS) entry which is preliminary data.</text>
</comment>
<feature type="region of interest" description="Disordered" evidence="1">
    <location>
        <begin position="1"/>
        <end position="27"/>
    </location>
</feature>
<protein>
    <submittedName>
        <fullName evidence="2">Uncharacterized protein</fullName>
    </submittedName>
</protein>
<name>A0A8J3TFB4_9ACTN</name>
<proteinExistence type="predicted"/>
<evidence type="ECO:0000256" key="1">
    <source>
        <dbReference type="SAM" id="MobiDB-lite"/>
    </source>
</evidence>
<keyword evidence="3" id="KW-1185">Reference proteome</keyword>
<evidence type="ECO:0000313" key="3">
    <source>
        <dbReference type="Proteomes" id="UP000599074"/>
    </source>
</evidence>
<gene>
    <name evidence="2" type="ORF">Pme01_50050</name>
</gene>
<sequence>MNQCLDHLGQGVSSRLGRDTRSHREPAEATLRAMADAHFEEPRLAAIYDPPDPDRGDLDA</sequence>
<dbReference type="Proteomes" id="UP000599074">
    <property type="component" value="Unassembled WGS sequence"/>
</dbReference>
<dbReference type="EMBL" id="BOON01000051">
    <property type="protein sequence ID" value="GII25408.1"/>
    <property type="molecule type" value="Genomic_DNA"/>
</dbReference>
<feature type="compositionally biased region" description="Basic and acidic residues" evidence="1">
    <location>
        <begin position="16"/>
        <end position="27"/>
    </location>
</feature>
<evidence type="ECO:0000313" key="2">
    <source>
        <dbReference type="EMBL" id="GII25408.1"/>
    </source>
</evidence>